<feature type="chain" id="PRO_5003997543" evidence="1">
    <location>
        <begin position="22"/>
        <end position="44"/>
    </location>
</feature>
<keyword evidence="3" id="KW-1185">Reference proteome</keyword>
<proteinExistence type="predicted"/>
<reference evidence="2 3" key="1">
    <citation type="journal article" date="2013" name="Nat. Commun.">
        <title>The evolution and pathogenic mechanisms of the rice sheath blight pathogen.</title>
        <authorList>
            <person name="Zheng A."/>
            <person name="Lin R."/>
            <person name="Xu L."/>
            <person name="Qin P."/>
            <person name="Tang C."/>
            <person name="Ai P."/>
            <person name="Zhang D."/>
            <person name="Liu Y."/>
            <person name="Sun Z."/>
            <person name="Feng H."/>
            <person name="Wang Y."/>
            <person name="Chen Y."/>
            <person name="Liang X."/>
            <person name="Fu R."/>
            <person name="Li Q."/>
            <person name="Zhang J."/>
            <person name="Yu X."/>
            <person name="Xie Z."/>
            <person name="Ding L."/>
            <person name="Guan P."/>
            <person name="Tang J."/>
            <person name="Liang Y."/>
            <person name="Wang S."/>
            <person name="Deng Q."/>
            <person name="Li S."/>
            <person name="Zhu J."/>
            <person name="Wang L."/>
            <person name="Liu H."/>
            <person name="Li P."/>
        </authorList>
    </citation>
    <scope>NUCLEOTIDE SEQUENCE [LARGE SCALE GENOMIC DNA]</scope>
    <source>
        <strain evidence="3">AG-1 IA</strain>
    </source>
</reference>
<gene>
    <name evidence="2" type="ORF">AG1IA_04704</name>
</gene>
<sequence length="44" mass="5030">MRSRWIHKASPWVLIWPPGSALAGPTGSEESVMMQSNWEVFLCR</sequence>
<evidence type="ECO:0000313" key="2">
    <source>
        <dbReference type="EMBL" id="ELU41265.1"/>
    </source>
</evidence>
<organism evidence="2 3">
    <name type="scientific">Thanatephorus cucumeris (strain AG1-IA)</name>
    <name type="common">Rice sheath blight fungus</name>
    <name type="synonym">Rhizoctonia solani</name>
    <dbReference type="NCBI Taxonomy" id="983506"/>
    <lineage>
        <taxon>Eukaryota</taxon>
        <taxon>Fungi</taxon>
        <taxon>Dikarya</taxon>
        <taxon>Basidiomycota</taxon>
        <taxon>Agaricomycotina</taxon>
        <taxon>Agaricomycetes</taxon>
        <taxon>Cantharellales</taxon>
        <taxon>Ceratobasidiaceae</taxon>
        <taxon>Rhizoctonia</taxon>
        <taxon>Rhizoctonia solani AG-1</taxon>
    </lineage>
</organism>
<evidence type="ECO:0000256" key="1">
    <source>
        <dbReference type="SAM" id="SignalP"/>
    </source>
</evidence>
<name>L8WTH7_THACA</name>
<dbReference type="AlphaFoldDB" id="L8WTH7"/>
<accession>L8WTH7</accession>
<dbReference type="HOGENOM" id="CLU_3224881_0_0_1"/>
<feature type="signal peptide" evidence="1">
    <location>
        <begin position="1"/>
        <end position="21"/>
    </location>
</feature>
<dbReference type="EMBL" id="AFRT01001090">
    <property type="protein sequence ID" value="ELU41265.1"/>
    <property type="molecule type" value="Genomic_DNA"/>
</dbReference>
<evidence type="ECO:0000313" key="3">
    <source>
        <dbReference type="Proteomes" id="UP000011668"/>
    </source>
</evidence>
<dbReference type="Proteomes" id="UP000011668">
    <property type="component" value="Unassembled WGS sequence"/>
</dbReference>
<keyword evidence="1" id="KW-0732">Signal</keyword>
<protein>
    <submittedName>
        <fullName evidence="2">Uncharacterized protein</fullName>
    </submittedName>
</protein>
<comment type="caution">
    <text evidence="2">The sequence shown here is derived from an EMBL/GenBank/DDBJ whole genome shotgun (WGS) entry which is preliminary data.</text>
</comment>